<dbReference type="OrthoDB" id="945117at2"/>
<dbReference type="RefSeq" id="WP_092208596.1">
    <property type="nucleotide sequence ID" value="NZ_CAXAYH010000010.1"/>
</dbReference>
<sequence>MKKHFLTFFATLTLGVITYAQSGFNIGGSIGFPVNDSQFDFTFGFTVDANYLFELNPIVALGPATGYGHGFGDSYYVGPFVGNIEVEDYQYVPVALAGRIKLNSRLVTGADLGYAIAVSDIDDGGFYFRPMIGFNLNERFQLNANYVGISDYYYWSTVNLGFSINL</sequence>
<organism evidence="1 2">
    <name type="scientific">Bizionia echini</name>
    <dbReference type="NCBI Taxonomy" id="649333"/>
    <lineage>
        <taxon>Bacteria</taxon>
        <taxon>Pseudomonadati</taxon>
        <taxon>Bacteroidota</taxon>
        <taxon>Flavobacteriia</taxon>
        <taxon>Flavobacteriales</taxon>
        <taxon>Flavobacteriaceae</taxon>
        <taxon>Bizionia</taxon>
    </lineage>
</organism>
<dbReference type="SUPFAM" id="SSF56925">
    <property type="entry name" value="OMPA-like"/>
    <property type="match status" value="1"/>
</dbReference>
<dbReference type="EMBL" id="FOVN01000004">
    <property type="protein sequence ID" value="SFN82402.1"/>
    <property type="molecule type" value="Genomic_DNA"/>
</dbReference>
<dbReference type="AlphaFoldDB" id="A0A1I5C6F5"/>
<accession>A0A1I5C6F5</accession>
<gene>
    <name evidence="1" type="ORF">SAMN04487989_104229</name>
</gene>
<reference evidence="2" key="1">
    <citation type="submission" date="2016-10" db="EMBL/GenBank/DDBJ databases">
        <authorList>
            <person name="Varghese N."/>
            <person name="Submissions S."/>
        </authorList>
    </citation>
    <scope>NUCLEOTIDE SEQUENCE [LARGE SCALE GENOMIC DNA]</scope>
    <source>
        <strain evidence="2">DSM 23925</strain>
    </source>
</reference>
<dbReference type="STRING" id="649333.SAMN04487989_104229"/>
<dbReference type="InterPro" id="IPR011250">
    <property type="entry name" value="OMP/PagP_B-barrel"/>
</dbReference>
<protein>
    <recommendedName>
        <fullName evidence="3">Outer membrane protein beta-barrel domain-containing protein</fullName>
    </recommendedName>
</protein>
<proteinExistence type="predicted"/>
<evidence type="ECO:0000313" key="1">
    <source>
        <dbReference type="EMBL" id="SFN82402.1"/>
    </source>
</evidence>
<keyword evidence="2" id="KW-1185">Reference proteome</keyword>
<evidence type="ECO:0000313" key="2">
    <source>
        <dbReference type="Proteomes" id="UP000198705"/>
    </source>
</evidence>
<name>A0A1I5C6F5_9FLAO</name>
<dbReference type="Proteomes" id="UP000198705">
    <property type="component" value="Unassembled WGS sequence"/>
</dbReference>
<evidence type="ECO:0008006" key="3">
    <source>
        <dbReference type="Google" id="ProtNLM"/>
    </source>
</evidence>